<gene>
    <name evidence="1" type="ORF">UFOPK4293_00426</name>
</gene>
<accession>A0A6J7SZW8</accession>
<evidence type="ECO:0000313" key="1">
    <source>
        <dbReference type="EMBL" id="CAB5046613.1"/>
    </source>
</evidence>
<dbReference type="EMBL" id="CAFBQH010000017">
    <property type="protein sequence ID" value="CAB5046613.1"/>
    <property type="molecule type" value="Genomic_DNA"/>
</dbReference>
<name>A0A6J7SZW8_9ZZZZ</name>
<reference evidence="1" key="1">
    <citation type="submission" date="2020-05" db="EMBL/GenBank/DDBJ databases">
        <authorList>
            <person name="Chiriac C."/>
            <person name="Salcher M."/>
            <person name="Ghai R."/>
            <person name="Kavagutti S V."/>
        </authorList>
    </citation>
    <scope>NUCLEOTIDE SEQUENCE</scope>
</reference>
<protein>
    <submittedName>
        <fullName evidence="1">Unannotated protein</fullName>
    </submittedName>
</protein>
<dbReference type="AlphaFoldDB" id="A0A6J7SZW8"/>
<proteinExistence type="predicted"/>
<organism evidence="1">
    <name type="scientific">freshwater metagenome</name>
    <dbReference type="NCBI Taxonomy" id="449393"/>
    <lineage>
        <taxon>unclassified sequences</taxon>
        <taxon>metagenomes</taxon>
        <taxon>ecological metagenomes</taxon>
    </lineage>
</organism>
<sequence>MSFITAMNHNTAAKNRPTHVETVEGANVATGLTNSGTEPAKGAWDVVELTVKGDGKCGVGKN</sequence>